<keyword evidence="4 7" id="KW-0010">Activator</keyword>
<dbReference type="eggNOG" id="ENOG502QW0Y">
    <property type="taxonomic scope" value="Eukaryota"/>
</dbReference>
<keyword evidence="3 7" id="KW-0805">Transcription regulation</keyword>
<feature type="region of interest" description="Disordered" evidence="8">
    <location>
        <begin position="139"/>
        <end position="167"/>
    </location>
</feature>
<comment type="function">
    <text evidence="7">Component of the Mediator complex, a coactivator involved in the regulated transcription of nearly all RNA polymerase II-dependent genes. Mediator functions as a bridge to convey information from gene-specific regulatory proteins to the basal RNA polymerase II transcription machinery. Mediator is recruited to promoters by direct interactions with regulatory proteins and serves as a scaffold for the assembly of a functional preinitiation complex with RNA polymerase II and the general transcription factors.</text>
</comment>
<sequence length="532" mass="60103">MAVDSYVEVLDQMVKLFKVYKPGEVTLENILRLCQTLNLESFIEDVGEGTERLSTASKIIVIDIDFDKMEGKVKQVKLVLASTYNSFNYYAPDATGNPNKEDNILLNSLVNFADLKQFQANLQFLYLLDTYSQLDMENGSSTTNGHGNNNNADSSANSTNPIGGGNSLSSTTKNGKLDLFKYYTELVEFLGQYFIDFNIQLEVTPNLNSIFGIYIHSGDQILAVIKLAKAKSPTTRLYEYVYSKETKRWINEFPENYVNGLSLVMEIQDKAVWFPREFLSEDIIFERLKDDDFVAPIVDVLINNTTEGVNGSISNRLFNTSQNISLLNDFTTKLINVTKFDISNDNLDLVAEIQKWILWYNTVLQRIVETLNRNSLRGGSLDVPNGAENNEDDLGNKHGGRLRRQSIVVGSTTVHKRRKSSNKNKRPSFTESTMLKEQGLQQFNLHDILTQPVIEENGMDASNEEALVIEGDDDDKMDICADDEQVPTAGTAMHQLVISEDHISLNGKINCSLYEPPENWKKFFRAFETWAS</sequence>
<dbReference type="GeneID" id="34527210"/>
<dbReference type="GO" id="GO:0016592">
    <property type="term" value="C:mediator complex"/>
    <property type="evidence" value="ECO:0007669"/>
    <property type="project" value="InterPro"/>
</dbReference>
<proteinExistence type="inferred from homology"/>
<dbReference type="Pfam" id="PF10744">
    <property type="entry name" value="Med1"/>
    <property type="match status" value="1"/>
</dbReference>
<evidence type="ECO:0000256" key="6">
    <source>
        <dbReference type="ARBA" id="ARBA00023242"/>
    </source>
</evidence>
<protein>
    <recommendedName>
        <fullName evidence="7">Mediator of RNA polymerase II transcription subunit 1</fullName>
    </recommendedName>
    <alternativeName>
        <fullName evidence="7">Mediator complex subunit 1</fullName>
    </alternativeName>
</protein>
<dbReference type="GO" id="GO:0000122">
    <property type="term" value="P:negative regulation of transcription by RNA polymerase II"/>
    <property type="evidence" value="ECO:0007669"/>
    <property type="project" value="EnsemblFungi"/>
</dbReference>
<dbReference type="AlphaFoldDB" id="J7RP93"/>
<dbReference type="GO" id="GO:0032968">
    <property type="term" value="P:positive regulation of transcription elongation by RNA polymerase II"/>
    <property type="evidence" value="ECO:0007669"/>
    <property type="project" value="EnsemblFungi"/>
</dbReference>
<name>J7RP93_HUIN7</name>
<feature type="compositionally biased region" description="Low complexity" evidence="8">
    <location>
        <begin position="139"/>
        <end position="160"/>
    </location>
</feature>
<dbReference type="GO" id="GO:0003712">
    <property type="term" value="F:transcription coregulator activity"/>
    <property type="evidence" value="ECO:0007669"/>
    <property type="project" value="InterPro"/>
</dbReference>
<gene>
    <name evidence="10" type="primary">KNAG0H00620</name>
    <name evidence="10" type="ordered locus">KNAG_0H00620</name>
</gene>
<keyword evidence="6 7" id="KW-0539">Nucleus</keyword>
<evidence type="ECO:0000313" key="10">
    <source>
        <dbReference type="EMBL" id="CCK71478.1"/>
    </source>
</evidence>
<feature type="domain" description="Mediator complex subunit Med1" evidence="9">
    <location>
        <begin position="11"/>
        <end position="133"/>
    </location>
</feature>
<keyword evidence="5 7" id="KW-0804">Transcription</keyword>
<evidence type="ECO:0000256" key="8">
    <source>
        <dbReference type="SAM" id="MobiDB-lite"/>
    </source>
</evidence>
<dbReference type="InterPro" id="IPR019680">
    <property type="entry name" value="Mediator_Med1"/>
</dbReference>
<evidence type="ECO:0000259" key="9">
    <source>
        <dbReference type="Pfam" id="PF10744"/>
    </source>
</evidence>
<reference evidence="10 11" key="1">
    <citation type="journal article" date="2011" name="Proc. Natl. Acad. Sci. U.S.A.">
        <title>Evolutionary erosion of yeast sex chromosomes by mating-type switching accidents.</title>
        <authorList>
            <person name="Gordon J.L."/>
            <person name="Armisen D."/>
            <person name="Proux-Wera E."/>
            <person name="Oheigeartaigh S.S."/>
            <person name="Byrne K.P."/>
            <person name="Wolfe K.H."/>
        </authorList>
    </citation>
    <scope>NUCLEOTIDE SEQUENCE [LARGE SCALE GENOMIC DNA]</scope>
    <source>
        <strain evidence="11">ATCC MYA-139 / BCRC 22969 / CBS 8797 / CCRC 22969 / KCTC 17520 / NBRC 10181 / NCYC 3082</strain>
    </source>
</reference>
<organism evidence="10 11">
    <name type="scientific">Huiozyma naganishii (strain ATCC MYA-139 / BCRC 22969 / CBS 8797 / KCTC 17520 / NBRC 10181 / NCYC 3082 / Yp74L-3)</name>
    <name type="common">Yeast</name>
    <name type="synonym">Kazachstania naganishii</name>
    <dbReference type="NCBI Taxonomy" id="1071383"/>
    <lineage>
        <taxon>Eukaryota</taxon>
        <taxon>Fungi</taxon>
        <taxon>Dikarya</taxon>
        <taxon>Ascomycota</taxon>
        <taxon>Saccharomycotina</taxon>
        <taxon>Saccharomycetes</taxon>
        <taxon>Saccharomycetales</taxon>
        <taxon>Saccharomycetaceae</taxon>
        <taxon>Huiozyma</taxon>
    </lineage>
</organism>
<dbReference type="OrthoDB" id="5310959at2759"/>
<dbReference type="GO" id="GO:0070847">
    <property type="term" value="C:core mediator complex"/>
    <property type="evidence" value="ECO:0007669"/>
    <property type="project" value="EnsemblFungi"/>
</dbReference>
<evidence type="ECO:0000256" key="7">
    <source>
        <dbReference type="RuleBase" id="RU364059"/>
    </source>
</evidence>
<dbReference type="STRING" id="1071383.J7RP93"/>
<feature type="region of interest" description="Disordered" evidence="8">
    <location>
        <begin position="378"/>
        <end position="402"/>
    </location>
</feature>
<dbReference type="OMA" id="NDKFGIY"/>
<dbReference type="GO" id="GO:0060261">
    <property type="term" value="P:positive regulation of transcription initiation by RNA polymerase II"/>
    <property type="evidence" value="ECO:0007669"/>
    <property type="project" value="EnsemblFungi"/>
</dbReference>
<dbReference type="EMBL" id="HE978321">
    <property type="protein sequence ID" value="CCK71478.1"/>
    <property type="molecule type" value="Genomic_DNA"/>
</dbReference>
<evidence type="ECO:0000256" key="5">
    <source>
        <dbReference type="ARBA" id="ARBA00023163"/>
    </source>
</evidence>
<comment type="similarity">
    <text evidence="2 7">Belongs to the Mediator complex subunit 1 family.</text>
</comment>
<dbReference type="RefSeq" id="XP_022465723.1">
    <property type="nucleotide sequence ID" value="XM_022609314.1"/>
</dbReference>
<dbReference type="HOGENOM" id="CLU_021764_0_0_1"/>
<keyword evidence="11" id="KW-1185">Reference proteome</keyword>
<dbReference type="Proteomes" id="UP000006310">
    <property type="component" value="Chromosome 8"/>
</dbReference>
<evidence type="ECO:0000256" key="2">
    <source>
        <dbReference type="ARBA" id="ARBA00006210"/>
    </source>
</evidence>
<evidence type="ECO:0000256" key="4">
    <source>
        <dbReference type="ARBA" id="ARBA00023159"/>
    </source>
</evidence>
<accession>J7RP93</accession>
<evidence type="ECO:0000256" key="3">
    <source>
        <dbReference type="ARBA" id="ARBA00023015"/>
    </source>
</evidence>
<dbReference type="KEGG" id="kng:KNAG_0H00620"/>
<reference evidence="11" key="2">
    <citation type="submission" date="2012-08" db="EMBL/GenBank/DDBJ databases">
        <title>Genome sequence of Kazachstania naganishii.</title>
        <authorList>
            <person name="Gordon J.L."/>
            <person name="Armisen D."/>
            <person name="Proux-Wera E."/>
            <person name="OhEigeartaigh S.S."/>
            <person name="Byrne K.P."/>
            <person name="Wolfe K.H."/>
        </authorList>
    </citation>
    <scope>NUCLEOTIDE SEQUENCE [LARGE SCALE GENOMIC DNA]</scope>
    <source>
        <strain evidence="11">ATCC MYA-139 / BCRC 22969 / CBS 8797 / CCRC 22969 / KCTC 17520 / NBRC 10181 / NCYC 3082</strain>
    </source>
</reference>
<comment type="subcellular location">
    <subcellularLocation>
        <location evidence="1 7">Nucleus</location>
    </subcellularLocation>
</comment>
<dbReference type="GO" id="GO:0051123">
    <property type="term" value="P:RNA polymerase II preinitiation complex assembly"/>
    <property type="evidence" value="ECO:0007669"/>
    <property type="project" value="EnsemblFungi"/>
</dbReference>
<evidence type="ECO:0000313" key="11">
    <source>
        <dbReference type="Proteomes" id="UP000006310"/>
    </source>
</evidence>
<evidence type="ECO:0000256" key="1">
    <source>
        <dbReference type="ARBA" id="ARBA00004123"/>
    </source>
</evidence>